<sequence>MLTQWVTPELVDEAIGDCGRRGKRPGALPARTMVYFVLGLALFHQDSYDDVAENLVSAMPSLAADIPNKSSFARARQRLGAEVLETVFHRVVGPIARDGTTGSFWRGMRVAAVDGFFMDTPDTAANREAFGGPTAPDGSPVAFPQARVVTLSEAGTHAVVDARIGGLNCGELELATPLADAARDMLVIMDRNFAVLDVWQAFTGAGAHLLIRAKTPVARHVVEQLPDGSYLARVTSLGRNGTKTRRVVVRVIEYQVDDGETIRLLTDLLDPQTGPACELAELYHQRWEAELSNRQIKTYQRGPQEILRSATPDLVRQEIWAHLTVHHCLSRMIVDIAGQHRIDPDRISFVKILKAARRSVIQQSTSTPRKLQQFLAKLAAKLRKLDIGPRRDREAERFVKRLKLKYADPPKGWRRQPTRRIQPKIVRLLPRLV</sequence>
<feature type="domain" description="Transposase IS4 N-terminal" evidence="2">
    <location>
        <begin position="2"/>
        <end position="88"/>
    </location>
</feature>
<dbReference type="InterPro" id="IPR002559">
    <property type="entry name" value="Transposase_11"/>
</dbReference>
<dbReference type="RefSeq" id="WP_275823468.1">
    <property type="nucleotide sequence ID" value="NZ_BAAANM010000093.1"/>
</dbReference>
<dbReference type="Pfam" id="PF01609">
    <property type="entry name" value="DDE_Tnp_1"/>
    <property type="match status" value="1"/>
</dbReference>
<comment type="caution">
    <text evidence="3">The sequence shown here is derived from an EMBL/GenBank/DDBJ whole genome shotgun (WGS) entry which is preliminary data.</text>
</comment>
<dbReference type="InterPro" id="IPR047952">
    <property type="entry name" value="Transpos_IS4"/>
</dbReference>
<protein>
    <submittedName>
        <fullName evidence="3">IS4 family transposase</fullName>
    </submittedName>
</protein>
<dbReference type="NCBIfam" id="NF033592">
    <property type="entry name" value="transpos_IS4_1"/>
    <property type="match status" value="1"/>
</dbReference>
<dbReference type="Pfam" id="PF13006">
    <property type="entry name" value="Nterm_IS4"/>
    <property type="match status" value="1"/>
</dbReference>
<evidence type="ECO:0000313" key="4">
    <source>
        <dbReference type="Proteomes" id="UP001220022"/>
    </source>
</evidence>
<keyword evidence="4" id="KW-1185">Reference proteome</keyword>
<dbReference type="PANTHER" id="PTHR37529">
    <property type="entry name" value="TRANSPOSASE INSG FOR INSERTION SEQUENCE ELEMENT IS4-RELATED"/>
    <property type="match status" value="1"/>
</dbReference>
<dbReference type="Proteomes" id="UP001220022">
    <property type="component" value="Unassembled WGS sequence"/>
</dbReference>
<feature type="domain" description="Transposase IS4-like" evidence="1">
    <location>
        <begin position="106"/>
        <end position="325"/>
    </location>
</feature>
<gene>
    <name evidence="3" type="ORF">P2L57_39785</name>
</gene>
<dbReference type="InterPro" id="IPR012337">
    <property type="entry name" value="RNaseH-like_sf"/>
</dbReference>
<accession>A0ABT5ZD58</accession>
<dbReference type="SUPFAM" id="SSF53098">
    <property type="entry name" value="Ribonuclease H-like"/>
    <property type="match status" value="1"/>
</dbReference>
<proteinExistence type="predicted"/>
<dbReference type="EMBL" id="JARHTQ010000088">
    <property type="protein sequence ID" value="MDF2261633.1"/>
    <property type="molecule type" value="Genomic_DNA"/>
</dbReference>
<name>A0ABT5ZD58_9ACTN</name>
<dbReference type="PANTHER" id="PTHR37529:SF1">
    <property type="entry name" value="TRANSPOSASE INSG FOR INSERTION SEQUENCE ELEMENT IS4-RELATED"/>
    <property type="match status" value="1"/>
</dbReference>
<evidence type="ECO:0000259" key="2">
    <source>
        <dbReference type="Pfam" id="PF13006"/>
    </source>
</evidence>
<reference evidence="3 4" key="1">
    <citation type="submission" date="2023-03" db="EMBL/GenBank/DDBJ databases">
        <title>Draft genome sequence of type strain Streptomyces ferralitis JCM 14344.</title>
        <authorList>
            <person name="Klaysubun C."/>
            <person name="Duangmal K."/>
        </authorList>
    </citation>
    <scope>NUCLEOTIDE SEQUENCE [LARGE SCALE GENOMIC DNA]</scope>
    <source>
        <strain evidence="3 4">JCM 14344</strain>
    </source>
</reference>
<evidence type="ECO:0000259" key="1">
    <source>
        <dbReference type="Pfam" id="PF01609"/>
    </source>
</evidence>
<organism evidence="3 4">
    <name type="scientific">Streptantibioticus ferralitis</name>
    <dbReference type="NCBI Taxonomy" id="236510"/>
    <lineage>
        <taxon>Bacteria</taxon>
        <taxon>Bacillati</taxon>
        <taxon>Actinomycetota</taxon>
        <taxon>Actinomycetes</taxon>
        <taxon>Kitasatosporales</taxon>
        <taxon>Streptomycetaceae</taxon>
        <taxon>Streptantibioticus</taxon>
    </lineage>
</organism>
<evidence type="ECO:0000313" key="3">
    <source>
        <dbReference type="EMBL" id="MDF2261633.1"/>
    </source>
</evidence>
<dbReference type="InterPro" id="IPR024473">
    <property type="entry name" value="Transposases_IS4_N"/>
</dbReference>